<feature type="domain" description="BHLH" evidence="3">
    <location>
        <begin position="265"/>
        <end position="329"/>
    </location>
</feature>
<dbReference type="SUPFAM" id="SSF47459">
    <property type="entry name" value="HLH, helix-loop-helix DNA-binding domain"/>
    <property type="match status" value="1"/>
</dbReference>
<evidence type="ECO:0000256" key="1">
    <source>
        <dbReference type="SAM" id="Coils"/>
    </source>
</evidence>
<dbReference type="CDD" id="cd11395">
    <property type="entry name" value="bHLHzip_SREBP_like"/>
    <property type="match status" value="1"/>
</dbReference>
<evidence type="ECO:0000259" key="3">
    <source>
        <dbReference type="PROSITE" id="PS50888"/>
    </source>
</evidence>
<reference evidence="4 5" key="1">
    <citation type="submission" date="2020-03" db="EMBL/GenBank/DDBJ databases">
        <title>Draft Genome Sequence of Cudoniella acicularis.</title>
        <authorList>
            <person name="Buettner E."/>
            <person name="Kellner H."/>
        </authorList>
    </citation>
    <scope>NUCLEOTIDE SEQUENCE [LARGE SCALE GENOMIC DNA]</scope>
    <source>
        <strain evidence="4 5">DSM 108380</strain>
    </source>
</reference>
<dbReference type="PROSITE" id="PS50888">
    <property type="entry name" value="BHLH"/>
    <property type="match status" value="1"/>
</dbReference>
<feature type="compositionally biased region" description="Low complexity" evidence="2">
    <location>
        <begin position="228"/>
        <end position="242"/>
    </location>
</feature>
<feature type="compositionally biased region" description="Polar residues" evidence="2">
    <location>
        <begin position="31"/>
        <end position="48"/>
    </location>
</feature>
<dbReference type="PANTHER" id="PTHR47336">
    <property type="entry name" value="TRANSCRIPTION FACTOR HMS1-RELATED"/>
    <property type="match status" value="1"/>
</dbReference>
<accession>A0A8H4RS61</accession>
<feature type="compositionally biased region" description="Low complexity" evidence="2">
    <location>
        <begin position="249"/>
        <end position="266"/>
    </location>
</feature>
<gene>
    <name evidence="4" type="ORF">G7Y89_g4587</name>
</gene>
<organism evidence="4 5">
    <name type="scientific">Cudoniella acicularis</name>
    <dbReference type="NCBI Taxonomy" id="354080"/>
    <lineage>
        <taxon>Eukaryota</taxon>
        <taxon>Fungi</taxon>
        <taxon>Dikarya</taxon>
        <taxon>Ascomycota</taxon>
        <taxon>Pezizomycotina</taxon>
        <taxon>Leotiomycetes</taxon>
        <taxon>Helotiales</taxon>
        <taxon>Tricladiaceae</taxon>
        <taxon>Cudoniella</taxon>
    </lineage>
</organism>
<dbReference type="EMBL" id="JAAMPI010000252">
    <property type="protein sequence ID" value="KAF4633532.1"/>
    <property type="molecule type" value="Genomic_DNA"/>
</dbReference>
<dbReference type="Gene3D" id="4.10.280.10">
    <property type="entry name" value="Helix-loop-helix DNA-binding domain"/>
    <property type="match status" value="1"/>
</dbReference>
<dbReference type="SMART" id="SM00353">
    <property type="entry name" value="HLH"/>
    <property type="match status" value="1"/>
</dbReference>
<dbReference type="InterPro" id="IPR052099">
    <property type="entry name" value="Regulatory_TF_Diverse"/>
</dbReference>
<proteinExistence type="predicted"/>
<name>A0A8H4RS61_9HELO</name>
<dbReference type="AlphaFoldDB" id="A0A8H4RS61"/>
<dbReference type="Proteomes" id="UP000566819">
    <property type="component" value="Unassembled WGS sequence"/>
</dbReference>
<feature type="compositionally biased region" description="Low complexity" evidence="2">
    <location>
        <begin position="177"/>
        <end position="189"/>
    </location>
</feature>
<comment type="caution">
    <text evidence="4">The sequence shown here is derived from an EMBL/GenBank/DDBJ whole genome shotgun (WGS) entry which is preliminary data.</text>
</comment>
<evidence type="ECO:0000313" key="5">
    <source>
        <dbReference type="Proteomes" id="UP000566819"/>
    </source>
</evidence>
<feature type="coiled-coil region" evidence="1">
    <location>
        <begin position="319"/>
        <end position="353"/>
    </location>
</feature>
<dbReference type="OrthoDB" id="3542681at2759"/>
<dbReference type="PANTHER" id="PTHR47336:SF4">
    <property type="entry name" value="BHLH TRANSCRIPTION FACTOR (EUROFUNG)"/>
    <property type="match status" value="1"/>
</dbReference>
<dbReference type="GO" id="GO:0046983">
    <property type="term" value="F:protein dimerization activity"/>
    <property type="evidence" value="ECO:0007669"/>
    <property type="project" value="InterPro"/>
</dbReference>
<evidence type="ECO:0000256" key="2">
    <source>
        <dbReference type="SAM" id="MobiDB-lite"/>
    </source>
</evidence>
<dbReference type="InterPro" id="IPR036638">
    <property type="entry name" value="HLH_DNA-bd_sf"/>
</dbReference>
<dbReference type="InterPro" id="IPR011598">
    <property type="entry name" value="bHLH_dom"/>
</dbReference>
<evidence type="ECO:0000313" key="4">
    <source>
        <dbReference type="EMBL" id="KAF4633532.1"/>
    </source>
</evidence>
<keyword evidence="1" id="KW-0175">Coiled coil</keyword>
<dbReference type="Pfam" id="PF00010">
    <property type="entry name" value="HLH"/>
    <property type="match status" value="1"/>
</dbReference>
<keyword evidence="5" id="KW-1185">Reference proteome</keyword>
<feature type="region of interest" description="Disordered" evidence="2">
    <location>
        <begin position="169"/>
        <end position="272"/>
    </location>
</feature>
<feature type="compositionally biased region" description="Polar residues" evidence="2">
    <location>
        <begin position="1"/>
        <end position="18"/>
    </location>
</feature>
<sequence>MDYSQSTRHAYETLNTDASMERRQNPYIDPNSHTPSSDFSTVKQSGSDWMSLASPDWSPGEPQADPYVTTPVSTPTSAAFKSSWGYFDEGFKNGGPLKDTTSPASDTFRNDLGYSSNIPYTSWDPAWDMQNVTPAHTVAYLPLSTIQGQPLIHDPEGDGEYNGTQQRYLSYSNEGPSASSSTVVSAESAPKPKWGTSKGPRKKQDSSKSQGAPAHAKSGKKDQRRNSNHSSTPSSSHQLRSTKNAQKLSYAPTSAAASATQTTLNSKASHNQVEKQYRNRLNDQFNTLLSSIPSEVVGQEITGYGQDGSDRRVSKAEVLVLAKRHIETLEKAKEKLEQEKEYLKGSVRKLKGAWVDMGGEILP</sequence>
<protein>
    <recommendedName>
        <fullName evidence="3">BHLH domain-containing protein</fullName>
    </recommendedName>
</protein>
<feature type="region of interest" description="Disordered" evidence="2">
    <location>
        <begin position="1"/>
        <end position="71"/>
    </location>
</feature>